<evidence type="ECO:0000256" key="3">
    <source>
        <dbReference type="ARBA" id="ARBA00022475"/>
    </source>
</evidence>
<evidence type="ECO:0000256" key="6">
    <source>
        <dbReference type="ARBA" id="ARBA00023136"/>
    </source>
</evidence>
<keyword evidence="5 7" id="KW-1133">Transmembrane helix</keyword>
<feature type="transmembrane region" description="Helical" evidence="7">
    <location>
        <begin position="136"/>
        <end position="156"/>
    </location>
</feature>
<keyword evidence="2 7" id="KW-0813">Transport</keyword>
<dbReference type="InterPro" id="IPR010065">
    <property type="entry name" value="AA_ABC_transptr_permease_3TM"/>
</dbReference>
<keyword evidence="11" id="KW-1185">Reference proteome</keyword>
<reference evidence="10" key="2">
    <citation type="submission" date="2022-05" db="EMBL/GenBank/DDBJ databases">
        <authorList>
            <person name="Kim J.-S."/>
            <person name="Lee K."/>
            <person name="Suh M."/>
            <person name="Eom M."/>
            <person name="Kim J.-S."/>
            <person name="Kim D.-S."/>
            <person name="Ko S.-H."/>
            <person name="Shin Y."/>
            <person name="Lee J.-S."/>
        </authorList>
    </citation>
    <scope>NUCLEOTIDE SEQUENCE</scope>
    <source>
        <strain evidence="10">N237</strain>
    </source>
</reference>
<name>A0ABY4R0D7_9ACTN</name>
<evidence type="ECO:0000259" key="9">
    <source>
        <dbReference type="PROSITE" id="PS50928"/>
    </source>
</evidence>
<dbReference type="PANTHER" id="PTHR30614">
    <property type="entry name" value="MEMBRANE COMPONENT OF AMINO ACID ABC TRANSPORTER"/>
    <property type="match status" value="1"/>
</dbReference>
<feature type="region of interest" description="Disordered" evidence="8">
    <location>
        <begin position="272"/>
        <end position="292"/>
    </location>
</feature>
<protein>
    <submittedName>
        <fullName evidence="10">Amino acid ABC transporter permease</fullName>
    </submittedName>
</protein>
<feature type="transmembrane region" description="Helical" evidence="7">
    <location>
        <begin position="235"/>
        <end position="257"/>
    </location>
</feature>
<evidence type="ECO:0000256" key="4">
    <source>
        <dbReference type="ARBA" id="ARBA00022692"/>
    </source>
</evidence>
<dbReference type="InterPro" id="IPR035906">
    <property type="entry name" value="MetI-like_sf"/>
</dbReference>
<evidence type="ECO:0000256" key="7">
    <source>
        <dbReference type="RuleBase" id="RU363032"/>
    </source>
</evidence>
<comment type="subcellular location">
    <subcellularLocation>
        <location evidence="1 7">Cell membrane</location>
        <topology evidence="1 7">Multi-pass membrane protein</topology>
    </subcellularLocation>
</comment>
<dbReference type="InterPro" id="IPR043429">
    <property type="entry name" value="ArtM/GltK/GlnP/TcyL/YhdX-like"/>
</dbReference>
<dbReference type="CDD" id="cd06261">
    <property type="entry name" value="TM_PBP2"/>
    <property type="match status" value="1"/>
</dbReference>
<evidence type="ECO:0000313" key="11">
    <source>
        <dbReference type="Proteomes" id="UP001056336"/>
    </source>
</evidence>
<evidence type="ECO:0000256" key="5">
    <source>
        <dbReference type="ARBA" id="ARBA00022989"/>
    </source>
</evidence>
<evidence type="ECO:0000256" key="2">
    <source>
        <dbReference type="ARBA" id="ARBA00022448"/>
    </source>
</evidence>
<feature type="domain" description="ABC transmembrane type-1" evidence="9">
    <location>
        <begin position="68"/>
        <end position="256"/>
    </location>
</feature>
<dbReference type="RefSeq" id="WP_249772949.1">
    <property type="nucleotide sequence ID" value="NZ_CP097332.1"/>
</dbReference>
<feature type="transmembrane region" description="Helical" evidence="7">
    <location>
        <begin position="72"/>
        <end position="92"/>
    </location>
</feature>
<dbReference type="Proteomes" id="UP001056336">
    <property type="component" value="Chromosome"/>
</dbReference>
<dbReference type="EMBL" id="CP097332">
    <property type="protein sequence ID" value="UQX89053.1"/>
    <property type="molecule type" value="Genomic_DNA"/>
</dbReference>
<comment type="similarity">
    <text evidence="7">Belongs to the binding-protein-dependent transport system permease family.</text>
</comment>
<keyword evidence="3" id="KW-1003">Cell membrane</keyword>
<evidence type="ECO:0000256" key="1">
    <source>
        <dbReference type="ARBA" id="ARBA00004651"/>
    </source>
</evidence>
<reference evidence="10" key="1">
    <citation type="journal article" date="2018" name="Int. J. Syst. Evol. Microbiol.">
        <title>Jatrophihabitans telluris sp. nov., isolated from sediment soil of lava forest wetlands and the emended description of the genus Jatrophihabitans.</title>
        <authorList>
            <person name="Lee K.C."/>
            <person name="Suh M.K."/>
            <person name="Eom M.K."/>
            <person name="Kim K.K."/>
            <person name="Kim J.S."/>
            <person name="Kim D.S."/>
            <person name="Ko S.H."/>
            <person name="Shin Y.K."/>
            <person name="Lee J.S."/>
        </authorList>
    </citation>
    <scope>NUCLEOTIDE SEQUENCE</scope>
    <source>
        <strain evidence="10">N237</strain>
    </source>
</reference>
<keyword evidence="6 7" id="KW-0472">Membrane</keyword>
<evidence type="ECO:0000256" key="8">
    <source>
        <dbReference type="SAM" id="MobiDB-lite"/>
    </source>
</evidence>
<gene>
    <name evidence="10" type="ORF">M6D93_03395</name>
</gene>
<sequence length="292" mass="32115">MSVNRVLFDAPGPRARRRIVYVTGGSVIVVLGVLGLALRQLDAHGQLAQYRWRPFLTTPYLRVIWQGLEGTLRATAMSAVLAFPLGIVLALLRLSPRRVVSWLATAYIEVFRSIPLLLLIYAFLLALPRYSINLPIFYKLVVPIVLVSSAVIAEVVRAGVKALDSGQGEAAVAIGLRYSQVMRLVVLPQSLRLVLPTLVAQLITLLKESTLGYAVSYPELMKQGDFLTARTHLLLQTYVIIAVIYVVINFLLGQLAAQVERRLRRRPGGSAFARTRELDPANPPGARLATTA</sequence>
<dbReference type="Gene3D" id="1.10.3720.10">
    <property type="entry name" value="MetI-like"/>
    <property type="match status" value="1"/>
</dbReference>
<dbReference type="Pfam" id="PF00528">
    <property type="entry name" value="BPD_transp_1"/>
    <property type="match status" value="1"/>
</dbReference>
<feature type="transmembrane region" description="Helical" evidence="7">
    <location>
        <begin position="99"/>
        <end position="124"/>
    </location>
</feature>
<dbReference type="InterPro" id="IPR000515">
    <property type="entry name" value="MetI-like"/>
</dbReference>
<dbReference type="NCBIfam" id="TIGR01726">
    <property type="entry name" value="HEQRo_perm_3TM"/>
    <property type="match status" value="1"/>
</dbReference>
<dbReference type="PANTHER" id="PTHR30614:SF21">
    <property type="entry name" value="AMINO ACID ABC TRANSPORTER PERMEASE"/>
    <property type="match status" value="1"/>
</dbReference>
<dbReference type="SUPFAM" id="SSF161098">
    <property type="entry name" value="MetI-like"/>
    <property type="match status" value="1"/>
</dbReference>
<dbReference type="PROSITE" id="PS50928">
    <property type="entry name" value="ABC_TM1"/>
    <property type="match status" value="1"/>
</dbReference>
<keyword evidence="4 7" id="KW-0812">Transmembrane</keyword>
<feature type="transmembrane region" description="Helical" evidence="7">
    <location>
        <begin position="20"/>
        <end position="38"/>
    </location>
</feature>
<organism evidence="10 11">
    <name type="scientific">Jatrophihabitans telluris</name>
    <dbReference type="NCBI Taxonomy" id="2038343"/>
    <lineage>
        <taxon>Bacteria</taxon>
        <taxon>Bacillati</taxon>
        <taxon>Actinomycetota</taxon>
        <taxon>Actinomycetes</taxon>
        <taxon>Jatrophihabitantales</taxon>
        <taxon>Jatrophihabitantaceae</taxon>
        <taxon>Jatrophihabitans</taxon>
    </lineage>
</organism>
<evidence type="ECO:0000313" key="10">
    <source>
        <dbReference type="EMBL" id="UQX89053.1"/>
    </source>
</evidence>
<feature type="transmembrane region" description="Helical" evidence="7">
    <location>
        <begin position="193"/>
        <end position="215"/>
    </location>
</feature>
<accession>A0ABY4R0D7</accession>
<proteinExistence type="inferred from homology"/>